<evidence type="ECO:0000256" key="2">
    <source>
        <dbReference type="ARBA" id="ARBA00012959"/>
    </source>
</evidence>
<evidence type="ECO:0000259" key="7">
    <source>
        <dbReference type="Pfam" id="PF00501"/>
    </source>
</evidence>
<comment type="cofactor">
    <cofactor evidence="1">
        <name>Mg(2+)</name>
        <dbReference type="ChEBI" id="CHEBI:18420"/>
    </cofactor>
</comment>
<dbReference type="GO" id="GO:0009698">
    <property type="term" value="P:phenylpropanoid metabolic process"/>
    <property type="evidence" value="ECO:0007669"/>
    <property type="project" value="UniProtKB-ARBA"/>
</dbReference>
<dbReference type="AlphaFoldDB" id="A0AAV5FMK9"/>
<reference evidence="8" key="2">
    <citation type="submission" date="2021-12" db="EMBL/GenBank/DDBJ databases">
        <title>Resequencing data analysis of finger millet.</title>
        <authorList>
            <person name="Hatakeyama M."/>
            <person name="Aluri S."/>
            <person name="Balachadran M.T."/>
            <person name="Sivarajan S.R."/>
            <person name="Poveda L."/>
            <person name="Shimizu-Inatsugi R."/>
            <person name="Schlapbach R."/>
            <person name="Sreeman S.M."/>
            <person name="Shimizu K.K."/>
        </authorList>
    </citation>
    <scope>NUCLEOTIDE SEQUENCE</scope>
</reference>
<protein>
    <recommendedName>
        <fullName evidence="2">4-coumarate--CoA ligase</fullName>
        <ecNumber evidence="2">6.2.1.12</ecNumber>
    </recommendedName>
</protein>
<feature type="domain" description="AMP-dependent synthetase/ligase" evidence="7">
    <location>
        <begin position="53"/>
        <end position="249"/>
    </location>
</feature>
<dbReference type="GO" id="GO:0016020">
    <property type="term" value="C:membrane"/>
    <property type="evidence" value="ECO:0007669"/>
    <property type="project" value="TreeGrafter"/>
</dbReference>
<feature type="compositionally biased region" description="Basic and acidic residues" evidence="6">
    <location>
        <begin position="12"/>
        <end position="23"/>
    </location>
</feature>
<comment type="catalytic activity">
    <reaction evidence="5">
        <text>(E)-4-coumarate + ATP + CoA = (E)-4-coumaroyl-CoA + AMP + diphosphate</text>
        <dbReference type="Rhea" id="RHEA:19641"/>
        <dbReference type="ChEBI" id="CHEBI:12876"/>
        <dbReference type="ChEBI" id="CHEBI:30616"/>
        <dbReference type="ChEBI" id="CHEBI:33019"/>
        <dbReference type="ChEBI" id="CHEBI:57287"/>
        <dbReference type="ChEBI" id="CHEBI:85008"/>
        <dbReference type="ChEBI" id="CHEBI:456215"/>
        <dbReference type="EC" id="6.2.1.12"/>
    </reaction>
    <physiologicalReaction direction="left-to-right" evidence="5">
        <dbReference type="Rhea" id="RHEA:19642"/>
    </physiologicalReaction>
</comment>
<evidence type="ECO:0000256" key="4">
    <source>
        <dbReference type="ARBA" id="ARBA00034223"/>
    </source>
</evidence>
<gene>
    <name evidence="8" type="primary">gb24992</name>
    <name evidence="8" type="ORF">PR202_gb24992</name>
</gene>
<dbReference type="Pfam" id="PF00501">
    <property type="entry name" value="AMP-binding"/>
    <property type="match status" value="2"/>
</dbReference>
<organism evidence="8 9">
    <name type="scientific">Eleusine coracana subsp. coracana</name>
    <dbReference type="NCBI Taxonomy" id="191504"/>
    <lineage>
        <taxon>Eukaryota</taxon>
        <taxon>Viridiplantae</taxon>
        <taxon>Streptophyta</taxon>
        <taxon>Embryophyta</taxon>
        <taxon>Tracheophyta</taxon>
        <taxon>Spermatophyta</taxon>
        <taxon>Magnoliopsida</taxon>
        <taxon>Liliopsida</taxon>
        <taxon>Poales</taxon>
        <taxon>Poaceae</taxon>
        <taxon>PACMAD clade</taxon>
        <taxon>Chloridoideae</taxon>
        <taxon>Cynodonteae</taxon>
        <taxon>Eleusininae</taxon>
        <taxon>Eleusine</taxon>
    </lineage>
</organism>
<comment type="catalytic activity">
    <reaction evidence="4">
        <text>(E)-4-coumaroyl-AMP + CoA = (E)-4-coumaroyl-CoA + AMP + H(+)</text>
        <dbReference type="Rhea" id="RHEA:72423"/>
        <dbReference type="ChEBI" id="CHEBI:15378"/>
        <dbReference type="ChEBI" id="CHEBI:57287"/>
        <dbReference type="ChEBI" id="CHEBI:85008"/>
        <dbReference type="ChEBI" id="CHEBI:192348"/>
        <dbReference type="ChEBI" id="CHEBI:456215"/>
    </reaction>
    <physiologicalReaction direction="left-to-right" evidence="4">
        <dbReference type="Rhea" id="RHEA:72424"/>
    </physiologicalReaction>
</comment>
<dbReference type="PANTHER" id="PTHR43272">
    <property type="entry name" value="LONG-CHAIN-FATTY-ACID--COA LIGASE"/>
    <property type="match status" value="1"/>
</dbReference>
<dbReference type="GO" id="GO:0005783">
    <property type="term" value="C:endoplasmic reticulum"/>
    <property type="evidence" value="ECO:0007669"/>
    <property type="project" value="TreeGrafter"/>
</dbReference>
<dbReference type="PROSITE" id="PS00455">
    <property type="entry name" value="AMP_BINDING"/>
    <property type="match status" value="1"/>
</dbReference>
<dbReference type="InterPro" id="IPR020845">
    <property type="entry name" value="AMP-binding_CS"/>
</dbReference>
<proteinExistence type="predicted"/>
<dbReference type="SUPFAM" id="SSF56801">
    <property type="entry name" value="Acetyl-CoA synthetase-like"/>
    <property type="match status" value="1"/>
</dbReference>
<evidence type="ECO:0000256" key="5">
    <source>
        <dbReference type="ARBA" id="ARBA00034252"/>
    </source>
</evidence>
<keyword evidence="9" id="KW-1185">Reference proteome</keyword>
<evidence type="ECO:0000256" key="1">
    <source>
        <dbReference type="ARBA" id="ARBA00001946"/>
    </source>
</evidence>
<dbReference type="Gene3D" id="3.40.50.12780">
    <property type="entry name" value="N-terminal domain of ligase-like"/>
    <property type="match status" value="2"/>
</dbReference>
<dbReference type="InterPro" id="IPR000873">
    <property type="entry name" value="AMP-dep_synth/lig_dom"/>
</dbReference>
<feature type="domain" description="AMP-dependent synthetase/ligase" evidence="7">
    <location>
        <begin position="252"/>
        <end position="449"/>
    </location>
</feature>
<name>A0AAV5FMK9_ELECO</name>
<dbReference type="GO" id="GO:0010143">
    <property type="term" value="P:cutin biosynthetic process"/>
    <property type="evidence" value="ECO:0007669"/>
    <property type="project" value="TreeGrafter"/>
</dbReference>
<sequence>MEPNPKNIFTIKVEDGKPGKDGRPSVGPVFRSSLAKDGFPPLEPDMHTSWDVFRTAAGKYPNNRMLGWRPFKDGVPGPYLWKSYKEVYDEVLRAGSALHRSWELKPGSRVGIYGTNCPQWIVAMQPDLCPTLRYFGISWRIGAGAVDYIIDHAEIDVVFIQDKKIKEILSPNCKSAKRLKALVTFTSATSEQIREADQIGMKMYSWNDFLKLGKDNPAQPCPPKADDTCTIMYTSGTSGQPKGVLSHESHAMYVKGVDLFMDQFDDKDLNALRDDLMELKPTLLVGVPRVYERIHEGGILKAIAELRPLRRVIFNALYNRKLASMKAGHSHKTASPFADMLAFRKVKARLGGRLRLLISGGAPLSNEIEEFLRVTSCAYFIQGYGLTETLGPSTVCYPDDMALVGTVGVAATYTEIRLEEVPEMGYDPLGNPSRGEICIRGKTVFTGYYKNPELTSEAIVDGWFHTGDIGEMTPDGILKVIDRKKNIFKLSQGEYVAVEYLEKVYGFPPLVEDIWVYGDSFRSNLVAVVNPHEENTMKWAESNGYKGSFDEICKLEGLKEYILKELTAVAQKNKLRGFEFIKGVALDPKPFDIERDLVTATMKKRRNNMLKYYQPEIDKLYKRLEDQKNAAKAR</sequence>
<dbReference type="GO" id="GO:0106290">
    <property type="term" value="F:trans-cinnamate-CoA ligase activity"/>
    <property type="evidence" value="ECO:0007669"/>
    <property type="project" value="UniProtKB-ARBA"/>
</dbReference>
<dbReference type="GO" id="GO:0004467">
    <property type="term" value="F:long-chain fatty acid-CoA ligase activity"/>
    <property type="evidence" value="ECO:0007669"/>
    <property type="project" value="TreeGrafter"/>
</dbReference>
<dbReference type="GO" id="GO:0016207">
    <property type="term" value="F:4-coumarate-CoA ligase activity"/>
    <property type="evidence" value="ECO:0007669"/>
    <property type="project" value="UniProtKB-EC"/>
</dbReference>
<evidence type="ECO:0000256" key="6">
    <source>
        <dbReference type="SAM" id="MobiDB-lite"/>
    </source>
</evidence>
<evidence type="ECO:0000256" key="3">
    <source>
        <dbReference type="ARBA" id="ARBA00034219"/>
    </source>
</evidence>
<evidence type="ECO:0000313" key="9">
    <source>
        <dbReference type="Proteomes" id="UP001054889"/>
    </source>
</evidence>
<feature type="region of interest" description="Disordered" evidence="6">
    <location>
        <begin position="1"/>
        <end position="25"/>
    </location>
</feature>
<accession>A0AAV5FMK9</accession>
<evidence type="ECO:0000313" key="8">
    <source>
        <dbReference type="EMBL" id="GJN36153.1"/>
    </source>
</evidence>
<dbReference type="EC" id="6.2.1.12" evidence="2"/>
<dbReference type="EMBL" id="BQKI01000088">
    <property type="protein sequence ID" value="GJN36153.1"/>
    <property type="molecule type" value="Genomic_DNA"/>
</dbReference>
<dbReference type="InterPro" id="IPR042099">
    <property type="entry name" value="ANL_N_sf"/>
</dbReference>
<comment type="caution">
    <text evidence="8">The sequence shown here is derived from an EMBL/GenBank/DDBJ whole genome shotgun (WGS) entry which is preliminary data.</text>
</comment>
<reference evidence="8" key="1">
    <citation type="journal article" date="2018" name="DNA Res.">
        <title>Multiple hybrid de novo genome assembly of finger millet, an orphan allotetraploid crop.</title>
        <authorList>
            <person name="Hatakeyama M."/>
            <person name="Aluri S."/>
            <person name="Balachadran M.T."/>
            <person name="Sivarajan S.R."/>
            <person name="Patrignani A."/>
            <person name="Gruter S."/>
            <person name="Poveda L."/>
            <person name="Shimizu-Inatsugi R."/>
            <person name="Baeten J."/>
            <person name="Francoijs K.J."/>
            <person name="Nataraja K.N."/>
            <person name="Reddy Y.A.N."/>
            <person name="Phadnis S."/>
            <person name="Ravikumar R.L."/>
            <person name="Schlapbach R."/>
            <person name="Sreeman S.M."/>
            <person name="Shimizu K.K."/>
        </authorList>
    </citation>
    <scope>NUCLEOTIDE SEQUENCE</scope>
</reference>
<comment type="catalytic activity">
    <reaction evidence="3">
        <text>(E)-4-coumarate + ATP + H(+) = (E)-4-coumaroyl-AMP + diphosphate</text>
        <dbReference type="Rhea" id="RHEA:72419"/>
        <dbReference type="ChEBI" id="CHEBI:12876"/>
        <dbReference type="ChEBI" id="CHEBI:15378"/>
        <dbReference type="ChEBI" id="CHEBI:30616"/>
        <dbReference type="ChEBI" id="CHEBI:33019"/>
        <dbReference type="ChEBI" id="CHEBI:192348"/>
    </reaction>
    <physiologicalReaction direction="left-to-right" evidence="3">
        <dbReference type="Rhea" id="RHEA:72420"/>
    </physiologicalReaction>
</comment>
<dbReference type="GO" id="GO:0010025">
    <property type="term" value="P:wax biosynthetic process"/>
    <property type="evidence" value="ECO:0007669"/>
    <property type="project" value="TreeGrafter"/>
</dbReference>
<dbReference type="Proteomes" id="UP001054889">
    <property type="component" value="Unassembled WGS sequence"/>
</dbReference>
<dbReference type="PANTHER" id="PTHR43272:SF6">
    <property type="entry name" value="LONG CHAIN ACYL-COA SYNTHETASE 1"/>
    <property type="match status" value="1"/>
</dbReference>